<dbReference type="Pfam" id="PF12844">
    <property type="entry name" value="HTH_19"/>
    <property type="match status" value="1"/>
</dbReference>
<dbReference type="SMART" id="SM00530">
    <property type="entry name" value="HTH_XRE"/>
    <property type="match status" value="1"/>
</dbReference>
<dbReference type="Proteomes" id="UP000189981">
    <property type="component" value="Unassembled WGS sequence"/>
</dbReference>
<dbReference type="STRING" id="572036.SAMN05661099_1163"/>
<dbReference type="RefSeq" id="WP_079701672.1">
    <property type="nucleotide sequence ID" value="NZ_FUYR01000001.1"/>
</dbReference>
<dbReference type="CDD" id="cd00093">
    <property type="entry name" value="HTH_XRE"/>
    <property type="match status" value="1"/>
</dbReference>
<protein>
    <submittedName>
        <fullName evidence="2">Helix-turn-helix domain-containing protein</fullName>
    </submittedName>
</protein>
<proteinExistence type="predicted"/>
<accession>A0A1T5AZT9</accession>
<evidence type="ECO:0000259" key="1">
    <source>
        <dbReference type="PROSITE" id="PS50943"/>
    </source>
</evidence>
<gene>
    <name evidence="2" type="ORF">SAMN05661099_1163</name>
</gene>
<dbReference type="InterPro" id="IPR001387">
    <property type="entry name" value="Cro/C1-type_HTH"/>
</dbReference>
<sequence length="80" mass="9138">MEAQKGISLIDQYVIDFVRKLRDTSNLSQEEIANIIGVTRTYITNVESTKHPAKYNLSHVNLLADYFNLSPKDFLPTKPL</sequence>
<dbReference type="GO" id="GO:0003677">
    <property type="term" value="F:DNA binding"/>
    <property type="evidence" value="ECO:0007669"/>
    <property type="project" value="InterPro"/>
</dbReference>
<name>A0A1T5AZT9_9SPHI</name>
<dbReference type="SUPFAM" id="SSF47413">
    <property type="entry name" value="lambda repressor-like DNA-binding domains"/>
    <property type="match status" value="1"/>
</dbReference>
<evidence type="ECO:0000313" key="3">
    <source>
        <dbReference type="Proteomes" id="UP000189981"/>
    </source>
</evidence>
<dbReference type="EMBL" id="FUYR01000001">
    <property type="protein sequence ID" value="SKB40484.1"/>
    <property type="molecule type" value="Genomic_DNA"/>
</dbReference>
<organism evidence="2 3">
    <name type="scientific">Daejeonella lutea</name>
    <dbReference type="NCBI Taxonomy" id="572036"/>
    <lineage>
        <taxon>Bacteria</taxon>
        <taxon>Pseudomonadati</taxon>
        <taxon>Bacteroidota</taxon>
        <taxon>Sphingobacteriia</taxon>
        <taxon>Sphingobacteriales</taxon>
        <taxon>Sphingobacteriaceae</taxon>
        <taxon>Daejeonella</taxon>
    </lineage>
</organism>
<dbReference type="AlphaFoldDB" id="A0A1T5AZT9"/>
<dbReference type="InterPro" id="IPR010982">
    <property type="entry name" value="Lambda_DNA-bd_dom_sf"/>
</dbReference>
<feature type="domain" description="HTH cro/C1-type" evidence="1">
    <location>
        <begin position="18"/>
        <end position="74"/>
    </location>
</feature>
<keyword evidence="3" id="KW-1185">Reference proteome</keyword>
<reference evidence="3" key="1">
    <citation type="submission" date="2017-02" db="EMBL/GenBank/DDBJ databases">
        <authorList>
            <person name="Varghese N."/>
            <person name="Submissions S."/>
        </authorList>
    </citation>
    <scope>NUCLEOTIDE SEQUENCE [LARGE SCALE GENOMIC DNA]</scope>
    <source>
        <strain evidence="3">DSM 22385</strain>
    </source>
</reference>
<evidence type="ECO:0000313" key="2">
    <source>
        <dbReference type="EMBL" id="SKB40484.1"/>
    </source>
</evidence>
<dbReference type="PROSITE" id="PS50943">
    <property type="entry name" value="HTH_CROC1"/>
    <property type="match status" value="1"/>
</dbReference>
<dbReference type="Gene3D" id="1.10.260.40">
    <property type="entry name" value="lambda repressor-like DNA-binding domains"/>
    <property type="match status" value="1"/>
</dbReference>